<accession>A0A5T8HXQ7</accession>
<name>A0A5T8HXQ7_SALER</name>
<comment type="caution">
    <text evidence="2">The sequence shown here is derived from an EMBL/GenBank/DDBJ whole genome shotgun (WGS) entry which is preliminary data.</text>
</comment>
<proteinExistence type="predicted"/>
<evidence type="ECO:0000313" key="2">
    <source>
        <dbReference type="EMBL" id="EBO8104291.1"/>
    </source>
</evidence>
<organism evidence="2">
    <name type="scientific">Salmonella enterica</name>
    <name type="common">Salmonella choleraesuis</name>
    <dbReference type="NCBI Taxonomy" id="28901"/>
    <lineage>
        <taxon>Bacteria</taxon>
        <taxon>Pseudomonadati</taxon>
        <taxon>Pseudomonadota</taxon>
        <taxon>Gammaproteobacteria</taxon>
        <taxon>Enterobacterales</taxon>
        <taxon>Enterobacteriaceae</taxon>
        <taxon>Salmonella</taxon>
    </lineage>
</organism>
<protein>
    <submittedName>
        <fullName evidence="2">Uncharacterized protein</fullName>
    </submittedName>
</protein>
<dbReference type="EMBL" id="AACVIE010000001">
    <property type="protein sequence ID" value="EAM5641449.1"/>
    <property type="molecule type" value="Genomic_DNA"/>
</dbReference>
<dbReference type="AlphaFoldDB" id="A0A5T8HXQ7"/>
<sequence length="107" mass="11929">MKDIVISNEVKQRIEQLMKQLHTLCADNNVPMVASVVLGRTETNEGININKAVSTFIDSWTGAFDSTLVAAIEILQLNRVPPSAIEILSTLRKNIEQNRKTPGKNFH</sequence>
<evidence type="ECO:0000313" key="1">
    <source>
        <dbReference type="EMBL" id="EAM5641449.1"/>
    </source>
</evidence>
<dbReference type="EMBL" id="AAGJRW010000013">
    <property type="protein sequence ID" value="EBO8104291.1"/>
    <property type="molecule type" value="Genomic_DNA"/>
</dbReference>
<reference evidence="2" key="1">
    <citation type="submission" date="2018-09" db="EMBL/GenBank/DDBJ databases">
        <authorList>
            <consortium name="PulseNet: The National Subtyping Network for Foodborne Disease Surveillance"/>
            <person name="Tarr C.L."/>
            <person name="Trees E."/>
            <person name="Katz L.S."/>
            <person name="Carleton-Romer H.A."/>
            <person name="Stroika S."/>
            <person name="Kucerova Z."/>
            <person name="Roache K.F."/>
            <person name="Sabol A.L."/>
            <person name="Besser J."/>
            <person name="Gerner-Smidt P."/>
        </authorList>
    </citation>
    <scope>NUCLEOTIDE SEQUENCE</scope>
    <source>
        <strain evidence="2">PNUSAS051318</strain>
        <strain evidence="1">PNUSAS064512</strain>
    </source>
</reference>
<gene>
    <name evidence="2" type="ORF">D3S21_15655</name>
    <name evidence="1" type="ORF">EOF35_05165</name>
</gene>